<comment type="caution">
    <text evidence="2">The sequence shown here is derived from an EMBL/GenBank/DDBJ whole genome shotgun (WGS) entry which is preliminary data.</text>
</comment>
<reference evidence="2" key="1">
    <citation type="submission" date="2020-08" db="EMBL/GenBank/DDBJ databases">
        <title>Genome public.</title>
        <authorList>
            <person name="Liu C."/>
            <person name="Sun Q."/>
        </authorList>
    </citation>
    <scope>NUCLEOTIDE SEQUENCE</scope>
    <source>
        <strain evidence="2">NSJ-12</strain>
    </source>
</reference>
<dbReference type="SUPFAM" id="SSF47413">
    <property type="entry name" value="lambda repressor-like DNA-binding domains"/>
    <property type="match status" value="1"/>
</dbReference>
<dbReference type="Pfam" id="PF01381">
    <property type="entry name" value="HTH_3"/>
    <property type="match status" value="1"/>
</dbReference>
<keyword evidence="3" id="KW-1185">Reference proteome</keyword>
<dbReference type="GO" id="GO:0003677">
    <property type="term" value="F:DNA binding"/>
    <property type="evidence" value="ECO:0007669"/>
    <property type="project" value="InterPro"/>
</dbReference>
<evidence type="ECO:0000313" key="3">
    <source>
        <dbReference type="Proteomes" id="UP000655830"/>
    </source>
</evidence>
<proteinExistence type="predicted"/>
<evidence type="ECO:0000259" key="1">
    <source>
        <dbReference type="Pfam" id="PF01381"/>
    </source>
</evidence>
<protein>
    <submittedName>
        <fullName evidence="2">Helix-turn-helix transcriptional regulator</fullName>
    </submittedName>
</protein>
<organism evidence="2 3">
    <name type="scientific">Zhenhengia yiwuensis</name>
    <dbReference type="NCBI Taxonomy" id="2763666"/>
    <lineage>
        <taxon>Bacteria</taxon>
        <taxon>Bacillati</taxon>
        <taxon>Bacillota</taxon>
        <taxon>Clostridia</taxon>
        <taxon>Lachnospirales</taxon>
        <taxon>Lachnospiraceae</taxon>
        <taxon>Zhenhengia</taxon>
    </lineage>
</organism>
<dbReference type="CDD" id="cd00093">
    <property type="entry name" value="HTH_XRE"/>
    <property type="match status" value="1"/>
</dbReference>
<dbReference type="RefSeq" id="WP_249332857.1">
    <property type="nucleotide sequence ID" value="NZ_JACRSY010000015.1"/>
</dbReference>
<dbReference type="Proteomes" id="UP000655830">
    <property type="component" value="Unassembled WGS sequence"/>
</dbReference>
<dbReference type="EMBL" id="JACRSY010000015">
    <property type="protein sequence ID" value="MBC8579960.1"/>
    <property type="molecule type" value="Genomic_DNA"/>
</dbReference>
<sequence>MNVNKIKGRMVELGYTQELLAKKFGVDTSTINRKINYSDGSKITVAEAQKLIDILEIDNPMEYFFV</sequence>
<dbReference type="Gene3D" id="1.10.260.40">
    <property type="entry name" value="lambda repressor-like DNA-binding domains"/>
    <property type="match status" value="1"/>
</dbReference>
<feature type="domain" description="HTH cro/C1-type" evidence="1">
    <location>
        <begin position="9"/>
        <end position="57"/>
    </location>
</feature>
<dbReference type="InterPro" id="IPR010982">
    <property type="entry name" value="Lambda_DNA-bd_dom_sf"/>
</dbReference>
<evidence type="ECO:0000313" key="2">
    <source>
        <dbReference type="EMBL" id="MBC8579960.1"/>
    </source>
</evidence>
<accession>A0A926EK19</accession>
<gene>
    <name evidence="2" type="ORF">H8718_10525</name>
</gene>
<name>A0A926EK19_9FIRM</name>
<dbReference type="InterPro" id="IPR001387">
    <property type="entry name" value="Cro/C1-type_HTH"/>
</dbReference>
<dbReference type="AlphaFoldDB" id="A0A926EK19"/>